<name>A0ABY3PLJ8_9CYAN</name>
<dbReference type="SUPFAM" id="SSF51735">
    <property type="entry name" value="NAD(P)-binding Rossmann-fold domains"/>
    <property type="match status" value="1"/>
</dbReference>
<dbReference type="Gene3D" id="3.90.110.10">
    <property type="entry name" value="Lactate dehydrogenase/glycoside hydrolase, family 4, C-terminal"/>
    <property type="match status" value="1"/>
</dbReference>
<feature type="domain" description="Lactate/malate dehydrogenase C-terminal" evidence="7">
    <location>
        <begin position="153"/>
        <end position="314"/>
    </location>
</feature>
<dbReference type="SUPFAM" id="SSF56327">
    <property type="entry name" value="LDH C-terminal domain-like"/>
    <property type="match status" value="1"/>
</dbReference>
<dbReference type="PRINTS" id="PR00086">
    <property type="entry name" value="LLDHDRGNASE"/>
</dbReference>
<feature type="binding site" evidence="5">
    <location>
        <position position="157"/>
    </location>
    <ligand>
        <name>substrate</name>
    </ligand>
</feature>
<comment type="catalytic activity">
    <reaction evidence="5">
        <text>(S)-malate + NAD(+) = oxaloacetate + NADH + H(+)</text>
        <dbReference type="Rhea" id="RHEA:21432"/>
        <dbReference type="ChEBI" id="CHEBI:15378"/>
        <dbReference type="ChEBI" id="CHEBI:15589"/>
        <dbReference type="ChEBI" id="CHEBI:16452"/>
        <dbReference type="ChEBI" id="CHEBI:57540"/>
        <dbReference type="ChEBI" id="CHEBI:57945"/>
        <dbReference type="EC" id="1.1.1.37"/>
    </reaction>
</comment>
<protein>
    <recommendedName>
        <fullName evidence="5">Malate dehydrogenase</fullName>
        <ecNumber evidence="5">1.1.1.37</ecNumber>
    </recommendedName>
</protein>
<comment type="similarity">
    <text evidence="1">Belongs to the LDH/MDH superfamily. LDH family.</text>
</comment>
<dbReference type="NCBIfam" id="TIGR01763">
    <property type="entry name" value="MalateDH_bact"/>
    <property type="match status" value="1"/>
</dbReference>
<evidence type="ECO:0000256" key="2">
    <source>
        <dbReference type="ARBA" id="ARBA00022532"/>
    </source>
</evidence>
<dbReference type="Gene3D" id="3.40.50.720">
    <property type="entry name" value="NAD(P)-binding Rossmann-like Domain"/>
    <property type="match status" value="1"/>
</dbReference>
<gene>
    <name evidence="5 8" type="primary">mdh</name>
    <name evidence="8" type="ORF">ISF26_22820</name>
</gene>
<keyword evidence="3 5" id="KW-0560">Oxidoreductase</keyword>
<dbReference type="EC" id="1.1.1.37" evidence="5"/>
<proteinExistence type="inferred from homology"/>
<evidence type="ECO:0000256" key="4">
    <source>
        <dbReference type="ARBA" id="ARBA00023027"/>
    </source>
</evidence>
<evidence type="ECO:0000313" key="9">
    <source>
        <dbReference type="Proteomes" id="UP001054846"/>
    </source>
</evidence>
<dbReference type="PANTHER" id="PTHR43128">
    <property type="entry name" value="L-2-HYDROXYCARBOXYLATE DEHYDROGENASE (NAD(P)(+))"/>
    <property type="match status" value="1"/>
</dbReference>
<dbReference type="CDD" id="cd01339">
    <property type="entry name" value="LDH-like_MDH"/>
    <property type="match status" value="1"/>
</dbReference>
<dbReference type="InterPro" id="IPR022383">
    <property type="entry name" value="Lactate/malate_DH_C"/>
</dbReference>
<keyword evidence="9" id="KW-1185">Reference proteome</keyword>
<dbReference type="RefSeq" id="WP_230841584.1">
    <property type="nucleotide sequence ID" value="NZ_CP063845.1"/>
</dbReference>
<feature type="active site" description="Proton acceptor" evidence="5">
    <location>
        <position position="181"/>
    </location>
</feature>
<dbReference type="NCBIfam" id="NF004863">
    <property type="entry name" value="PRK06223.1"/>
    <property type="match status" value="1"/>
</dbReference>
<evidence type="ECO:0000256" key="1">
    <source>
        <dbReference type="ARBA" id="ARBA00006054"/>
    </source>
</evidence>
<comment type="similarity">
    <text evidence="5">Belongs to the LDH/MDH superfamily. MDH type 3 family.</text>
</comment>
<keyword evidence="2 5" id="KW-0816">Tricarboxylic acid cycle</keyword>
<dbReference type="InterPro" id="IPR011275">
    <property type="entry name" value="Malate_DH_type3"/>
</dbReference>
<organism evidence="8 9">
    <name type="scientific">Gloeobacter morelensis MG652769</name>
    <dbReference type="NCBI Taxonomy" id="2781736"/>
    <lineage>
        <taxon>Bacteria</taxon>
        <taxon>Bacillati</taxon>
        <taxon>Cyanobacteriota</taxon>
        <taxon>Cyanophyceae</taxon>
        <taxon>Gloeobacterales</taxon>
        <taxon>Gloeobacteraceae</taxon>
        <taxon>Gloeobacter</taxon>
        <taxon>Gloeobacter morelensis</taxon>
    </lineage>
</organism>
<dbReference type="Pfam" id="PF00056">
    <property type="entry name" value="Ldh_1_N"/>
    <property type="match status" value="1"/>
</dbReference>
<evidence type="ECO:0000259" key="6">
    <source>
        <dbReference type="Pfam" id="PF00056"/>
    </source>
</evidence>
<dbReference type="GO" id="GO:0030060">
    <property type="term" value="F:L-malate dehydrogenase (NAD+) activity"/>
    <property type="evidence" value="ECO:0007669"/>
    <property type="project" value="UniProtKB-EC"/>
</dbReference>
<feature type="binding site" evidence="5">
    <location>
        <position position="101"/>
    </location>
    <ligand>
        <name>NAD(+)</name>
        <dbReference type="ChEBI" id="CHEBI:57540"/>
    </ligand>
</feature>
<dbReference type="PANTHER" id="PTHR43128:SF16">
    <property type="entry name" value="L-LACTATE DEHYDROGENASE"/>
    <property type="match status" value="1"/>
</dbReference>
<comment type="function">
    <text evidence="5">Catalyzes the reversible oxidation of malate to oxaloacetate.</text>
</comment>
<dbReference type="InterPro" id="IPR001557">
    <property type="entry name" value="L-lactate/malate_DH"/>
</dbReference>
<feature type="binding site" evidence="5">
    <location>
        <position position="94"/>
    </location>
    <ligand>
        <name>substrate</name>
    </ligand>
</feature>
<feature type="binding site" evidence="5">
    <location>
        <begin position="15"/>
        <end position="20"/>
    </location>
    <ligand>
        <name>NAD(+)</name>
        <dbReference type="ChEBI" id="CHEBI:57540"/>
    </ligand>
</feature>
<dbReference type="InterPro" id="IPR015955">
    <property type="entry name" value="Lactate_DH/Glyco_Ohase_4_C"/>
</dbReference>
<feature type="domain" description="Lactate/malate dehydrogenase N-terminal" evidence="6">
    <location>
        <begin position="10"/>
        <end position="148"/>
    </location>
</feature>
<evidence type="ECO:0000256" key="5">
    <source>
        <dbReference type="HAMAP-Rule" id="MF_00487"/>
    </source>
</evidence>
<keyword evidence="4 5" id="KW-0520">NAD</keyword>
<evidence type="ECO:0000259" key="7">
    <source>
        <dbReference type="Pfam" id="PF02866"/>
    </source>
</evidence>
<feature type="binding site" evidence="5">
    <location>
        <position position="126"/>
    </location>
    <ligand>
        <name>substrate</name>
    </ligand>
</feature>
<reference evidence="8 9" key="1">
    <citation type="journal article" date="2021" name="Genome Biol. Evol.">
        <title>Complete Genome Sequencing of a Novel Gloeobacter Species from a Waterfall Cave in Mexico.</title>
        <authorList>
            <person name="Saw J.H."/>
            <person name="Cardona T."/>
            <person name="Montejano G."/>
        </authorList>
    </citation>
    <scope>NUCLEOTIDE SEQUENCE [LARGE SCALE GENOMIC DNA]</scope>
    <source>
        <strain evidence="8">MG652769</strain>
    </source>
</reference>
<dbReference type="EMBL" id="CP063845">
    <property type="protein sequence ID" value="UFP94538.1"/>
    <property type="molecule type" value="Genomic_DNA"/>
</dbReference>
<dbReference type="Pfam" id="PF02866">
    <property type="entry name" value="Ldh_1_C"/>
    <property type="match status" value="1"/>
</dbReference>
<sequence length="325" mass="34669">MAARSCRESKVSILGAGNVGTALAQRLIQGNLADVVLLDIVEGRPQGLALDLLEACGVEGRTCRITGTNDYARTAGSDVLVVAAGFARQPGMSRDDLLLTNTRIVFEVTQKAVTHSPEATVVVITNPLDAMSHVAWRASGLVPERVMGMAGVLDAARFETFIAWELGFSVRDIRAMVLGGHGDLMVPLPRYTTISGVPLTQLLSAARIDALIERTRTGGAEIVHLLKRGGAYYAPAAAAARMIETLLGDERRLLPVAAYLSGEYGLRDIHMGVPVILGRHGVERVVELTLETEEKAALCRSAHTIRASLDQIAHLMPANQPPSAV</sequence>
<dbReference type="InterPro" id="IPR036291">
    <property type="entry name" value="NAD(P)-bd_dom_sf"/>
</dbReference>
<evidence type="ECO:0000313" key="8">
    <source>
        <dbReference type="EMBL" id="UFP94538.1"/>
    </source>
</evidence>
<accession>A0ABY3PLJ8</accession>
<dbReference type="PIRSF" id="PIRSF000102">
    <property type="entry name" value="Lac_mal_DH"/>
    <property type="match status" value="1"/>
</dbReference>
<dbReference type="Proteomes" id="UP001054846">
    <property type="component" value="Chromosome"/>
</dbReference>
<dbReference type="InterPro" id="IPR001236">
    <property type="entry name" value="Lactate/malate_DH_N"/>
</dbReference>
<feature type="binding site" evidence="5">
    <location>
        <position position="39"/>
    </location>
    <ligand>
        <name>NAD(+)</name>
        <dbReference type="ChEBI" id="CHEBI:57540"/>
    </ligand>
</feature>
<feature type="binding site" evidence="5">
    <location>
        <begin position="124"/>
        <end position="126"/>
    </location>
    <ligand>
        <name>NAD(+)</name>
        <dbReference type="ChEBI" id="CHEBI:57540"/>
    </ligand>
</feature>
<evidence type="ECO:0000256" key="3">
    <source>
        <dbReference type="ARBA" id="ARBA00023002"/>
    </source>
</evidence>
<feature type="binding site" evidence="5">
    <location>
        <position position="88"/>
    </location>
    <ligand>
        <name>substrate</name>
    </ligand>
</feature>
<dbReference type="HAMAP" id="MF_00487">
    <property type="entry name" value="Malate_dehydrog_3"/>
    <property type="match status" value="1"/>
</dbReference>